<dbReference type="Proteomes" id="UP001472677">
    <property type="component" value="Unassembled WGS sequence"/>
</dbReference>
<organism evidence="1 2">
    <name type="scientific">Hibiscus sabdariffa</name>
    <name type="common">roselle</name>
    <dbReference type="NCBI Taxonomy" id="183260"/>
    <lineage>
        <taxon>Eukaryota</taxon>
        <taxon>Viridiplantae</taxon>
        <taxon>Streptophyta</taxon>
        <taxon>Embryophyta</taxon>
        <taxon>Tracheophyta</taxon>
        <taxon>Spermatophyta</taxon>
        <taxon>Magnoliopsida</taxon>
        <taxon>eudicotyledons</taxon>
        <taxon>Gunneridae</taxon>
        <taxon>Pentapetalae</taxon>
        <taxon>rosids</taxon>
        <taxon>malvids</taxon>
        <taxon>Malvales</taxon>
        <taxon>Malvaceae</taxon>
        <taxon>Malvoideae</taxon>
        <taxon>Hibiscus</taxon>
    </lineage>
</organism>
<dbReference type="EMBL" id="JBBPBM010000129">
    <property type="protein sequence ID" value="KAK8505220.1"/>
    <property type="molecule type" value="Genomic_DNA"/>
</dbReference>
<accession>A0ABR2BDK1</accession>
<name>A0ABR2BDK1_9ROSI</name>
<evidence type="ECO:0000313" key="1">
    <source>
        <dbReference type="EMBL" id="KAK8505220.1"/>
    </source>
</evidence>
<sequence>MRREELDRVDLLLPGRQQVLCKGSSKNWRHFVRDYNPLDNALAGDHSPGLTEFKVSPCEHLSRANEYGLMVMEETRHFLVVGDDEHPICG</sequence>
<protein>
    <submittedName>
        <fullName evidence="1">Uncharacterized protein</fullName>
    </submittedName>
</protein>
<reference evidence="1 2" key="1">
    <citation type="journal article" date="2024" name="G3 (Bethesda)">
        <title>Genome assembly of Hibiscus sabdariffa L. provides insights into metabolisms of medicinal natural products.</title>
        <authorList>
            <person name="Kim T."/>
        </authorList>
    </citation>
    <scope>NUCLEOTIDE SEQUENCE [LARGE SCALE GENOMIC DNA]</scope>
    <source>
        <strain evidence="1">TK-2024</strain>
        <tissue evidence="1">Old leaves</tissue>
    </source>
</reference>
<comment type="caution">
    <text evidence="1">The sequence shown here is derived from an EMBL/GenBank/DDBJ whole genome shotgun (WGS) entry which is preliminary data.</text>
</comment>
<evidence type="ECO:0000313" key="2">
    <source>
        <dbReference type="Proteomes" id="UP001472677"/>
    </source>
</evidence>
<proteinExistence type="predicted"/>
<gene>
    <name evidence="1" type="ORF">V6N12_066747</name>
</gene>
<keyword evidence="2" id="KW-1185">Reference proteome</keyword>